<sequence length="60" mass="7193">MSKRKSRYCSLSKQTFRVPFTEDSRFLVVPYMQSRDFIYMPTSVEEETSQGYLFSFPIYS</sequence>
<dbReference type="EMBL" id="OM869570">
    <property type="protein sequence ID" value="UPW41282.1"/>
    <property type="molecule type" value="Genomic_DNA"/>
</dbReference>
<organism evidence="1">
    <name type="scientific">Sigmofec virus UA08Rod_4411</name>
    <dbReference type="NCBI Taxonomy" id="2929401"/>
    <lineage>
        <taxon>Viruses</taxon>
        <taxon>Monodnaviria</taxon>
        <taxon>Sangervirae</taxon>
        <taxon>Phixviricota</taxon>
        <taxon>Malgrandaviricetes</taxon>
        <taxon>Petitvirales</taxon>
        <taxon>Microviridae</taxon>
    </lineage>
</organism>
<reference evidence="1" key="1">
    <citation type="submission" date="2022-02" db="EMBL/GenBank/DDBJ databases">
        <title>Towards deciphering the DNA virus diversity associated with rodent species in the families Cricetidae and Heteromyidae.</title>
        <authorList>
            <person name="Lund M."/>
            <person name="Larsen B.B."/>
            <person name="Gryseels S."/>
            <person name="Kraberger S."/>
            <person name="Rowsey D.M."/>
            <person name="Steger L."/>
            <person name="Yule K.M."/>
            <person name="Upham N.S."/>
            <person name="Worobey M."/>
            <person name="Van Doorslaer K."/>
            <person name="Varsani A."/>
        </authorList>
    </citation>
    <scope>NUCLEOTIDE SEQUENCE</scope>
    <source>
        <strain evidence="1">UA08Rod_4411</strain>
    </source>
</reference>
<name>A0A976N1F4_9VIRU</name>
<proteinExistence type="predicted"/>
<protein>
    <submittedName>
        <fullName evidence="1">Uncharacterized protein</fullName>
    </submittedName>
</protein>
<accession>A0A976N1F4</accession>
<evidence type="ECO:0000313" key="1">
    <source>
        <dbReference type="EMBL" id="UPW41282.1"/>
    </source>
</evidence>